<protein>
    <submittedName>
        <fullName evidence="1">Uncharacterized protein</fullName>
    </submittedName>
</protein>
<reference evidence="1 2" key="1">
    <citation type="journal article" date="2020" name="Int. J. Med. Microbiol.">
        <title>Discovery of Paenibacillus larvae ERIC V: Phenotypic and genomic comparison to genotypes ERIC I-IV reveal different inventories of virulence factors which correlate with epidemiological prevalences of American Foulbrood.</title>
        <authorList>
            <person name="Beims H."/>
            <person name="Bunk B."/>
            <person name="Erler S."/>
            <person name="Mohr K.I."/>
            <person name="Sproer C."/>
            <person name="Pradella S."/>
            <person name="Gunther G."/>
            <person name="Rohde M."/>
            <person name="von der Ohe W."/>
            <person name="Steinert M."/>
        </authorList>
    </citation>
    <scope>NUCLEOTIDE SEQUENCE [LARGE SCALE GENOMIC DNA]</scope>
    <source>
        <strain evidence="1">Eric_V</strain>
        <plasmid evidence="1">unnamed2</plasmid>
    </source>
</reference>
<dbReference type="EMBL" id="CP019720">
    <property type="protein sequence ID" value="QHZ54175.1"/>
    <property type="molecule type" value="Genomic_DNA"/>
</dbReference>
<proteinExistence type="predicted"/>
<gene>
    <name evidence="1" type="ORF">ERICV_05192</name>
</gene>
<evidence type="ECO:0000313" key="1">
    <source>
        <dbReference type="EMBL" id="QHZ54175.1"/>
    </source>
</evidence>
<evidence type="ECO:0000313" key="2">
    <source>
        <dbReference type="Proteomes" id="UP000464330"/>
    </source>
</evidence>
<name>A0A6C0QZM1_9BACL</name>
<dbReference type="Proteomes" id="UP000464330">
    <property type="component" value="Plasmid unnamed2"/>
</dbReference>
<accession>A0A6C0QZM1</accession>
<dbReference type="AlphaFoldDB" id="A0A6C0QZM1"/>
<sequence>MLLNQVQKKTIQTLPTGERYTIGGVAAEVEKRYEIHRITDNDYEVSVYALMIRLDLDYVQSPEDVIRFIETH</sequence>
<keyword evidence="1" id="KW-0614">Plasmid</keyword>
<geneLocation type="plasmid" evidence="1 2">
    <name>unnamed2</name>
</geneLocation>
<dbReference type="RefSeq" id="WP_172424040.1">
    <property type="nucleotide sequence ID" value="NZ_CP019720.1"/>
</dbReference>
<organism evidence="1 2">
    <name type="scientific">Paenibacillus larvae subsp. larvae</name>
    <dbReference type="NCBI Taxonomy" id="147375"/>
    <lineage>
        <taxon>Bacteria</taxon>
        <taxon>Bacillati</taxon>
        <taxon>Bacillota</taxon>
        <taxon>Bacilli</taxon>
        <taxon>Bacillales</taxon>
        <taxon>Paenibacillaceae</taxon>
        <taxon>Paenibacillus</taxon>
    </lineage>
</organism>